<dbReference type="SUPFAM" id="SSF111369">
    <property type="entry name" value="HlyD-like secretion proteins"/>
    <property type="match status" value="1"/>
</dbReference>
<dbReference type="Gene3D" id="2.40.30.170">
    <property type="match status" value="1"/>
</dbReference>
<dbReference type="PANTHER" id="PTHR30469">
    <property type="entry name" value="MULTIDRUG RESISTANCE PROTEIN MDTA"/>
    <property type="match status" value="1"/>
</dbReference>
<dbReference type="NCBIfam" id="TIGR01730">
    <property type="entry name" value="RND_mfp"/>
    <property type="match status" value="1"/>
</dbReference>
<evidence type="ECO:0000313" key="3">
    <source>
        <dbReference type="EMBL" id="SMO51063.1"/>
    </source>
</evidence>
<keyword evidence="4" id="KW-1185">Reference proteome</keyword>
<accession>A0A521BV70</accession>
<proteinExistence type="inferred from homology"/>
<dbReference type="GO" id="GO:1990281">
    <property type="term" value="C:efflux pump complex"/>
    <property type="evidence" value="ECO:0007669"/>
    <property type="project" value="TreeGrafter"/>
</dbReference>
<dbReference type="EMBL" id="FXTP01000003">
    <property type="protein sequence ID" value="SMO51063.1"/>
    <property type="molecule type" value="Genomic_DNA"/>
</dbReference>
<dbReference type="RefSeq" id="WP_142453549.1">
    <property type="nucleotide sequence ID" value="NZ_FXTP01000003.1"/>
</dbReference>
<evidence type="ECO:0000256" key="2">
    <source>
        <dbReference type="SAM" id="SignalP"/>
    </source>
</evidence>
<protein>
    <submittedName>
        <fullName evidence="3">RND family efflux transporter, MFP subunit</fullName>
    </submittedName>
</protein>
<dbReference type="PANTHER" id="PTHR30469:SF15">
    <property type="entry name" value="HLYD FAMILY OF SECRETION PROTEINS"/>
    <property type="match status" value="1"/>
</dbReference>
<feature type="chain" id="PRO_5021866721" evidence="2">
    <location>
        <begin position="19"/>
        <end position="370"/>
    </location>
</feature>
<sequence>MKSKFFPYLLAATLMATAALLAYGMISFQEEPVIDEQQRDVLHVKVQEVFYDTLDAVAEYKGRVSSYEEVALSSEVTGRILSGDVPLKEGQSFKKRDQLIRIYSEDAHATLRSARSSYLQLLAEELADISIDYPKQYDKWKTFFNNIDINEELPPLPEFDSEQERVFLASRNILSEYYAIEQQEINYKKYIIEAPFDGTYKTVNKHVGAVAGVNTELATIIRTDHLEATISVMPVDAEWLVEGMAVELIRENGDRLIGKINRIADFIDLSTQSVSVFVNIYQQIPEIRAGEYVEARFTRSNFIEGYKLPREALLDNNQVYVVTNGQLNLYDVHVVLKMDDHVIINGLPEGTQVVTESLMDVRENQEVETR</sequence>
<dbReference type="Proteomes" id="UP000317557">
    <property type="component" value="Unassembled WGS sequence"/>
</dbReference>
<dbReference type="Gene3D" id="2.40.420.20">
    <property type="match status" value="1"/>
</dbReference>
<reference evidence="3 4" key="1">
    <citation type="submission" date="2017-05" db="EMBL/GenBank/DDBJ databases">
        <authorList>
            <person name="Varghese N."/>
            <person name="Submissions S."/>
        </authorList>
    </citation>
    <scope>NUCLEOTIDE SEQUENCE [LARGE SCALE GENOMIC DNA]</scope>
    <source>
        <strain evidence="3 4">DSM 21985</strain>
    </source>
</reference>
<dbReference type="GO" id="GO:0015562">
    <property type="term" value="F:efflux transmembrane transporter activity"/>
    <property type="evidence" value="ECO:0007669"/>
    <property type="project" value="TreeGrafter"/>
</dbReference>
<evidence type="ECO:0000256" key="1">
    <source>
        <dbReference type="ARBA" id="ARBA00009477"/>
    </source>
</evidence>
<dbReference type="Gene3D" id="2.40.50.100">
    <property type="match status" value="1"/>
</dbReference>
<name>A0A521BV70_9BACT</name>
<comment type="similarity">
    <text evidence="1">Belongs to the membrane fusion protein (MFP) (TC 8.A.1) family.</text>
</comment>
<dbReference type="InterPro" id="IPR006143">
    <property type="entry name" value="RND_pump_MFP"/>
</dbReference>
<dbReference type="OrthoDB" id="1114717at2"/>
<dbReference type="AlphaFoldDB" id="A0A521BV70"/>
<dbReference type="Gene3D" id="1.10.287.470">
    <property type="entry name" value="Helix hairpin bin"/>
    <property type="match status" value="1"/>
</dbReference>
<organism evidence="3 4">
    <name type="scientific">Gracilimonas mengyeensis</name>
    <dbReference type="NCBI Taxonomy" id="1302730"/>
    <lineage>
        <taxon>Bacteria</taxon>
        <taxon>Pseudomonadati</taxon>
        <taxon>Balneolota</taxon>
        <taxon>Balneolia</taxon>
        <taxon>Balneolales</taxon>
        <taxon>Balneolaceae</taxon>
        <taxon>Gracilimonas</taxon>
    </lineage>
</organism>
<keyword evidence="2" id="KW-0732">Signal</keyword>
<feature type="signal peptide" evidence="2">
    <location>
        <begin position="1"/>
        <end position="18"/>
    </location>
</feature>
<gene>
    <name evidence="3" type="ORF">SAMN06265219_103124</name>
</gene>
<evidence type="ECO:0000313" key="4">
    <source>
        <dbReference type="Proteomes" id="UP000317557"/>
    </source>
</evidence>